<reference evidence="2 3" key="1">
    <citation type="submission" date="2017-11" db="EMBL/GenBank/DDBJ databases">
        <title>Reclassification of Bisgaard taxon 7 as Conservatibacter flavescens gen. nov., sp. nov.</title>
        <authorList>
            <person name="Christensen H."/>
        </authorList>
    </citation>
    <scope>NUCLEOTIDE SEQUENCE [LARGE SCALE GENOMIC DNA]</scope>
    <source>
        <strain evidence="2 3">7_4</strain>
    </source>
</reference>
<name>A0A2M8S4K9_9PAST</name>
<organism evidence="2 3">
    <name type="scientific">Conservatibacter flavescens</name>
    <dbReference type="NCBI Taxonomy" id="28161"/>
    <lineage>
        <taxon>Bacteria</taxon>
        <taxon>Pseudomonadati</taxon>
        <taxon>Pseudomonadota</taxon>
        <taxon>Gammaproteobacteria</taxon>
        <taxon>Pasteurellales</taxon>
        <taxon>Pasteurellaceae</taxon>
        <taxon>Conservatibacter</taxon>
    </lineage>
</organism>
<feature type="transmembrane region" description="Helical" evidence="1">
    <location>
        <begin position="53"/>
        <end position="70"/>
    </location>
</feature>
<keyword evidence="1" id="KW-0472">Membrane</keyword>
<dbReference type="EMBL" id="PHHA01000003">
    <property type="protein sequence ID" value="PJG86077.1"/>
    <property type="molecule type" value="Genomic_DNA"/>
</dbReference>
<keyword evidence="3" id="KW-1185">Reference proteome</keyword>
<dbReference type="Pfam" id="PF17364">
    <property type="entry name" value="DUF5389"/>
    <property type="match status" value="1"/>
</dbReference>
<evidence type="ECO:0000256" key="1">
    <source>
        <dbReference type="SAM" id="Phobius"/>
    </source>
</evidence>
<sequence>MKKHNLPTGFSPFTWGIALFCLPILLWPLSLLISPNISKNPTLTETEITWMSIFLWIYPFILGILARIAYRVHPRKPQFAKIGLIGFAIIFYATTLYVIIVGFNA</sequence>
<comment type="caution">
    <text evidence="2">The sequence shown here is derived from an EMBL/GenBank/DDBJ whole genome shotgun (WGS) entry which is preliminary data.</text>
</comment>
<evidence type="ECO:0000313" key="2">
    <source>
        <dbReference type="EMBL" id="PJG86077.1"/>
    </source>
</evidence>
<gene>
    <name evidence="2" type="ORF">CVP05_02600</name>
</gene>
<dbReference type="Proteomes" id="UP000229329">
    <property type="component" value="Unassembled WGS sequence"/>
</dbReference>
<protein>
    <submittedName>
        <fullName evidence="2">Uncharacterized protein</fullName>
    </submittedName>
</protein>
<dbReference type="AlphaFoldDB" id="A0A2M8S4K9"/>
<accession>A0A2M8S4K9</accession>
<dbReference type="OrthoDB" id="5690765at2"/>
<proteinExistence type="predicted"/>
<keyword evidence="1" id="KW-0812">Transmembrane</keyword>
<keyword evidence="1" id="KW-1133">Transmembrane helix</keyword>
<feature type="transmembrane region" description="Helical" evidence="1">
    <location>
        <begin position="82"/>
        <end position="103"/>
    </location>
</feature>
<dbReference type="RefSeq" id="WP_100288009.1">
    <property type="nucleotide sequence ID" value="NZ_PHHA01000003.1"/>
</dbReference>
<feature type="transmembrane region" description="Helical" evidence="1">
    <location>
        <begin position="12"/>
        <end position="33"/>
    </location>
</feature>
<evidence type="ECO:0000313" key="3">
    <source>
        <dbReference type="Proteomes" id="UP000229329"/>
    </source>
</evidence>
<dbReference type="InterPro" id="IPR035333">
    <property type="entry name" value="DUF5389"/>
</dbReference>